<name>A0A0E9W924_ANGAN</name>
<reference evidence="1" key="1">
    <citation type="submission" date="2014-11" db="EMBL/GenBank/DDBJ databases">
        <authorList>
            <person name="Amaro Gonzalez C."/>
        </authorList>
    </citation>
    <scope>NUCLEOTIDE SEQUENCE</scope>
</reference>
<accession>A0A0E9W924</accession>
<proteinExistence type="predicted"/>
<dbReference type="EMBL" id="GBXM01021735">
    <property type="protein sequence ID" value="JAH86842.1"/>
    <property type="molecule type" value="Transcribed_RNA"/>
</dbReference>
<dbReference type="AlphaFoldDB" id="A0A0E9W924"/>
<protein>
    <submittedName>
        <fullName evidence="1">Uncharacterized protein</fullName>
    </submittedName>
</protein>
<reference evidence="1" key="2">
    <citation type="journal article" date="2015" name="Fish Shellfish Immunol.">
        <title>Early steps in the European eel (Anguilla anguilla)-Vibrio vulnificus interaction in the gills: Role of the RtxA13 toxin.</title>
        <authorList>
            <person name="Callol A."/>
            <person name="Pajuelo D."/>
            <person name="Ebbesson L."/>
            <person name="Teles M."/>
            <person name="MacKenzie S."/>
            <person name="Amaro C."/>
        </authorList>
    </citation>
    <scope>NUCLEOTIDE SEQUENCE</scope>
</reference>
<organism evidence="1">
    <name type="scientific">Anguilla anguilla</name>
    <name type="common">European freshwater eel</name>
    <name type="synonym">Muraena anguilla</name>
    <dbReference type="NCBI Taxonomy" id="7936"/>
    <lineage>
        <taxon>Eukaryota</taxon>
        <taxon>Metazoa</taxon>
        <taxon>Chordata</taxon>
        <taxon>Craniata</taxon>
        <taxon>Vertebrata</taxon>
        <taxon>Euteleostomi</taxon>
        <taxon>Actinopterygii</taxon>
        <taxon>Neopterygii</taxon>
        <taxon>Teleostei</taxon>
        <taxon>Anguilliformes</taxon>
        <taxon>Anguillidae</taxon>
        <taxon>Anguilla</taxon>
    </lineage>
</organism>
<sequence length="67" mass="7821">MKSTNNCQPKTMRFCSSTELKSQKMNDLIERENMSIRFLETLSAVEKQDCSNRATFNLRWSHFQATG</sequence>
<evidence type="ECO:0000313" key="1">
    <source>
        <dbReference type="EMBL" id="JAH86842.1"/>
    </source>
</evidence>